<dbReference type="PANTHER" id="PTHR43471:SF1">
    <property type="entry name" value="ABC TRANSPORTER PERMEASE PROTEIN NOSY-RELATED"/>
    <property type="match status" value="1"/>
</dbReference>
<proteinExistence type="predicted"/>
<keyword evidence="3" id="KW-1185">Reference proteome</keyword>
<dbReference type="InterPro" id="IPR021913">
    <property type="entry name" value="DUF3526"/>
</dbReference>
<dbReference type="AlphaFoldDB" id="A0A2W7PFR7"/>
<dbReference type="Proteomes" id="UP000249638">
    <property type="component" value="Unassembled WGS sequence"/>
</dbReference>
<keyword evidence="1" id="KW-1133">Transmembrane helix</keyword>
<reference evidence="2" key="1">
    <citation type="submission" date="2018-06" db="EMBL/GenBank/DDBJ databases">
        <title>Genomic Encyclopedia of Type Strains, Phase IV (KMG-V): Genome sequencing to study the core and pangenomes of soil and plant-associated prokaryotes.</title>
        <authorList>
            <person name="Whitman W."/>
        </authorList>
    </citation>
    <scope>NUCLEOTIDE SEQUENCE [LARGE SCALE GENOMIC DNA]</scope>
    <source>
        <strain evidence="2">MLR2-44</strain>
    </source>
</reference>
<dbReference type="GO" id="GO:0005886">
    <property type="term" value="C:plasma membrane"/>
    <property type="evidence" value="ECO:0007669"/>
    <property type="project" value="UniProtKB-SubCell"/>
</dbReference>
<accession>A0A2W7PFR7</accession>
<comment type="caution">
    <text evidence="2">The sequence shown here is derived from an EMBL/GenBank/DDBJ whole genome shotgun (WGS) entry which is preliminary data.</text>
</comment>
<organism evidence="2 3">
    <name type="scientific">Cupriavidus phytorum</name>
    <dbReference type="NCBI Taxonomy" id="3024399"/>
    <lineage>
        <taxon>Bacteria</taxon>
        <taxon>Pseudomonadati</taxon>
        <taxon>Pseudomonadota</taxon>
        <taxon>Betaproteobacteria</taxon>
        <taxon>Burkholderiales</taxon>
        <taxon>Burkholderiaceae</taxon>
        <taxon>Cupriavidus</taxon>
    </lineage>
</organism>
<protein>
    <submittedName>
        <fullName evidence="2">ABC-2 type transport system permease protein</fullName>
    </submittedName>
</protein>
<feature type="transmembrane region" description="Helical" evidence="1">
    <location>
        <begin position="243"/>
        <end position="265"/>
    </location>
</feature>
<dbReference type="GO" id="GO:0140359">
    <property type="term" value="F:ABC-type transporter activity"/>
    <property type="evidence" value="ECO:0007669"/>
    <property type="project" value="InterPro"/>
</dbReference>
<keyword evidence="1" id="KW-0472">Membrane</keyword>
<evidence type="ECO:0000256" key="1">
    <source>
        <dbReference type="SAM" id="Phobius"/>
    </source>
</evidence>
<keyword evidence="1" id="KW-0812">Transmembrane</keyword>
<evidence type="ECO:0000313" key="3">
    <source>
        <dbReference type="Proteomes" id="UP000249638"/>
    </source>
</evidence>
<dbReference type="EMBL" id="QKZN01000001">
    <property type="protein sequence ID" value="PZX34066.1"/>
    <property type="molecule type" value="Genomic_DNA"/>
</dbReference>
<dbReference type="Pfam" id="PF12040">
    <property type="entry name" value="DUF3526"/>
    <property type="match status" value="1"/>
</dbReference>
<evidence type="ECO:0000313" key="2">
    <source>
        <dbReference type="EMBL" id="PZX34066.1"/>
    </source>
</evidence>
<sequence length="472" mass="50263">MIGAVLRKELKAMVREGRAVALLGIGAVVLAIAVLVSLQRHATVAGEMAQAAAATRQQWDEQGDKHPHRGAHFGLYAFRSASALAAIEPGLGDYFGQALWLEPHRRNLARFEPAQDALPSARFGDLSAGFVFAALLPLLVLAVSFDAVSGERQRGTLRMLHGAGMAPASLLAGKFLALAAAFAGFALALALAPVAASHAQGSLDAGVWWRAAGLGAGYLLYTAILAGLGLAVSAWMADGRSALLALAGLWLAFVFVIPGAGAALARHAVPLPSAQAFWAGIQHDYVEGLPGDGNLATRTARHDAALLARYGVTRLADLPVGAAPLRRLQRDAYADRVHALHFDALWQRYAAQENVMRAAALLSPTLAMRNFAMKMAGTDLAHQRHYETAAERYRQAVNTAIDTWDASHTRGLTSFDAKYAGASLWRAIPPFAYTMPPAGFALRAAWPEIACLLWWCAVALAGLYGCLRRMRP</sequence>
<feature type="transmembrane region" description="Helical" evidence="1">
    <location>
        <begin position="175"/>
        <end position="196"/>
    </location>
</feature>
<feature type="transmembrane region" description="Helical" evidence="1">
    <location>
        <begin position="126"/>
        <end position="148"/>
    </location>
</feature>
<feature type="transmembrane region" description="Helical" evidence="1">
    <location>
        <begin position="216"/>
        <end position="236"/>
    </location>
</feature>
<name>A0A2W7PFR7_9BURK</name>
<feature type="transmembrane region" description="Helical" evidence="1">
    <location>
        <begin position="20"/>
        <end position="38"/>
    </location>
</feature>
<gene>
    <name evidence="2" type="ORF">C7416_101349</name>
</gene>
<dbReference type="PANTHER" id="PTHR43471">
    <property type="entry name" value="ABC TRANSPORTER PERMEASE"/>
    <property type="match status" value="1"/>
</dbReference>
<feature type="transmembrane region" description="Helical" evidence="1">
    <location>
        <begin position="445"/>
        <end position="467"/>
    </location>
</feature>